<evidence type="ECO:0000259" key="2">
    <source>
        <dbReference type="Pfam" id="PF05229"/>
    </source>
</evidence>
<name>A0A9X1VWQ5_9BURK</name>
<dbReference type="InterPro" id="IPR053167">
    <property type="entry name" value="Spore_coat_component"/>
</dbReference>
<evidence type="ECO:0000256" key="1">
    <source>
        <dbReference type="SAM" id="SignalP"/>
    </source>
</evidence>
<dbReference type="EMBL" id="JALGBI010000001">
    <property type="protein sequence ID" value="MCJ0763292.1"/>
    <property type="molecule type" value="Genomic_DNA"/>
</dbReference>
<reference evidence="3" key="1">
    <citation type="submission" date="2022-03" db="EMBL/GenBank/DDBJ databases">
        <authorList>
            <person name="Woo C.Y."/>
        </authorList>
    </citation>
    <scope>NUCLEOTIDE SEQUENCE</scope>
    <source>
        <strain evidence="3">CYS-02</strain>
    </source>
</reference>
<keyword evidence="1" id="KW-0732">Signal</keyword>
<organism evidence="3 4">
    <name type="scientific">Variovorax terrae</name>
    <dbReference type="NCBI Taxonomy" id="2923278"/>
    <lineage>
        <taxon>Bacteria</taxon>
        <taxon>Pseudomonadati</taxon>
        <taxon>Pseudomonadota</taxon>
        <taxon>Betaproteobacteria</taxon>
        <taxon>Burkholderiales</taxon>
        <taxon>Comamonadaceae</taxon>
        <taxon>Variovorax</taxon>
    </lineage>
</organism>
<feature type="chain" id="PRO_5040952406" evidence="1">
    <location>
        <begin position="24"/>
        <end position="165"/>
    </location>
</feature>
<protein>
    <submittedName>
        <fullName evidence="3">Spore coat U domain-containing protein</fullName>
    </submittedName>
</protein>
<dbReference type="Proteomes" id="UP001139447">
    <property type="component" value="Unassembled WGS sequence"/>
</dbReference>
<dbReference type="RefSeq" id="WP_243305887.1">
    <property type="nucleotide sequence ID" value="NZ_JALGBI010000001.1"/>
</dbReference>
<dbReference type="Pfam" id="PF05229">
    <property type="entry name" value="SCPU"/>
    <property type="match status" value="1"/>
</dbReference>
<accession>A0A9X1VWQ5</accession>
<dbReference type="PANTHER" id="PTHR37089:SF4">
    <property type="entry name" value="EXPORTED PROTEIN"/>
    <property type="match status" value="1"/>
</dbReference>
<dbReference type="PANTHER" id="PTHR37089">
    <property type="entry name" value="PROTEIN U-RELATED"/>
    <property type="match status" value="1"/>
</dbReference>
<proteinExistence type="predicted"/>
<dbReference type="AlphaFoldDB" id="A0A9X1VWQ5"/>
<comment type="caution">
    <text evidence="3">The sequence shown here is derived from an EMBL/GenBank/DDBJ whole genome shotgun (WGS) entry which is preliminary data.</text>
</comment>
<dbReference type="InterPro" id="IPR007893">
    <property type="entry name" value="Spore_coat_U/FanG"/>
</dbReference>
<evidence type="ECO:0000313" key="3">
    <source>
        <dbReference type="EMBL" id="MCJ0763292.1"/>
    </source>
</evidence>
<evidence type="ECO:0000313" key="4">
    <source>
        <dbReference type="Proteomes" id="UP001139447"/>
    </source>
</evidence>
<gene>
    <name evidence="3" type="ORF">MMF98_08725</name>
</gene>
<keyword evidence="4" id="KW-1185">Reference proteome</keyword>
<feature type="domain" description="Spore coat protein U/FanG" evidence="2">
    <location>
        <begin position="27"/>
        <end position="162"/>
    </location>
</feature>
<sequence length="165" mass="16779">MRQLFRATLLSAVAAGAMVGAHAATDTANMTVKITVMAACSINAAAPTDVDFGSAISTATNVSSVGGVLTVNCTNGSAYNIGLDNGLNYNATTRRMKTVGSNYVSYGLFQDVGHTTAWGNTVGTDTRTGSGTGTNQTYTVYGLVPNVGGAPAGNYTDTVIATLTY</sequence>
<dbReference type="SMART" id="SM00972">
    <property type="entry name" value="SCPU"/>
    <property type="match status" value="1"/>
</dbReference>
<feature type="signal peptide" evidence="1">
    <location>
        <begin position="1"/>
        <end position="23"/>
    </location>
</feature>